<dbReference type="InterPro" id="IPR050988">
    <property type="entry name" value="Mannitol_DH/Oxidoreductase"/>
</dbReference>
<dbReference type="GO" id="GO:0008866">
    <property type="term" value="F:fructuronate reductase activity"/>
    <property type="evidence" value="ECO:0007669"/>
    <property type="project" value="UniProtKB-EC"/>
</dbReference>
<dbReference type="SUPFAM" id="SSF51735">
    <property type="entry name" value="NAD(P)-binding Rossmann-fold domains"/>
    <property type="match status" value="1"/>
</dbReference>
<dbReference type="Proteomes" id="UP001320119">
    <property type="component" value="Chromosome"/>
</dbReference>
<name>A0AAN1WJH8_9GAMM</name>
<evidence type="ECO:0000259" key="2">
    <source>
        <dbReference type="Pfam" id="PF01232"/>
    </source>
</evidence>
<evidence type="ECO:0000259" key="3">
    <source>
        <dbReference type="Pfam" id="PF08125"/>
    </source>
</evidence>
<reference evidence="4 5" key="1">
    <citation type="journal article" date="2022" name="IScience">
        <title>An ultrasensitive nanofiber-based assay for enzymatic hydrolysis and deep-sea microbial degradation of cellulose.</title>
        <authorList>
            <person name="Tsudome M."/>
            <person name="Tachioka M."/>
            <person name="Miyazaki M."/>
            <person name="Uchimura K."/>
            <person name="Tsuda M."/>
            <person name="Takaki Y."/>
            <person name="Deguchi S."/>
        </authorList>
    </citation>
    <scope>NUCLEOTIDE SEQUENCE [LARGE SCALE GENOMIC DNA]</scope>
    <source>
        <strain evidence="4 5">GE09</strain>
    </source>
</reference>
<dbReference type="Gene3D" id="1.10.1040.10">
    <property type="entry name" value="N-(1-d-carboxylethyl)-l-norvaline Dehydrogenase, domain 2"/>
    <property type="match status" value="1"/>
</dbReference>
<dbReference type="InterPro" id="IPR013328">
    <property type="entry name" value="6PGD_dom2"/>
</dbReference>
<keyword evidence="5" id="KW-1185">Reference proteome</keyword>
<evidence type="ECO:0000313" key="5">
    <source>
        <dbReference type="Proteomes" id="UP001320119"/>
    </source>
</evidence>
<dbReference type="Pfam" id="PF08125">
    <property type="entry name" value="Mannitol_dh_C"/>
    <property type="match status" value="1"/>
</dbReference>
<dbReference type="AlphaFoldDB" id="A0AAN1WJH8"/>
<dbReference type="InterPro" id="IPR036291">
    <property type="entry name" value="NAD(P)-bd_dom_sf"/>
</dbReference>
<dbReference type="Gene3D" id="3.40.50.720">
    <property type="entry name" value="NAD(P)-binding Rossmann-like Domain"/>
    <property type="match status" value="1"/>
</dbReference>
<keyword evidence="1 4" id="KW-0560">Oxidoreductase</keyword>
<dbReference type="InterPro" id="IPR013118">
    <property type="entry name" value="Mannitol_DH_C"/>
</dbReference>
<accession>A0AAN1WJH8</accession>
<evidence type="ECO:0000256" key="1">
    <source>
        <dbReference type="ARBA" id="ARBA00023002"/>
    </source>
</evidence>
<dbReference type="PANTHER" id="PTHR43362:SF1">
    <property type="entry name" value="MANNITOL DEHYDROGENASE 2-RELATED"/>
    <property type="match status" value="1"/>
</dbReference>
<dbReference type="InterPro" id="IPR000669">
    <property type="entry name" value="Mannitol_DH"/>
</dbReference>
<feature type="domain" description="Mannitol dehydrogenase N-terminal" evidence="2">
    <location>
        <begin position="28"/>
        <end position="273"/>
    </location>
</feature>
<dbReference type="RefSeq" id="WP_236983302.1">
    <property type="nucleotide sequence ID" value="NZ_AP023086.1"/>
</dbReference>
<dbReference type="Pfam" id="PF01232">
    <property type="entry name" value="Mannitol_dh"/>
    <property type="match status" value="1"/>
</dbReference>
<organism evidence="4 5">
    <name type="scientific">Marinagarivorans cellulosilyticus</name>
    <dbReference type="NCBI Taxonomy" id="2721545"/>
    <lineage>
        <taxon>Bacteria</taxon>
        <taxon>Pseudomonadati</taxon>
        <taxon>Pseudomonadota</taxon>
        <taxon>Gammaproteobacteria</taxon>
        <taxon>Cellvibrionales</taxon>
        <taxon>Cellvibrionaceae</taxon>
        <taxon>Marinagarivorans</taxon>
    </lineage>
</organism>
<dbReference type="KEGG" id="marq:MARGE09_P2957"/>
<dbReference type="PANTHER" id="PTHR43362">
    <property type="entry name" value="MANNITOL DEHYDROGENASE DSF1-RELATED"/>
    <property type="match status" value="1"/>
</dbReference>
<dbReference type="SUPFAM" id="SSF48179">
    <property type="entry name" value="6-phosphogluconate dehydrogenase C-terminal domain-like"/>
    <property type="match status" value="1"/>
</dbReference>
<evidence type="ECO:0000313" key="4">
    <source>
        <dbReference type="EMBL" id="BCD98756.1"/>
    </source>
</evidence>
<dbReference type="PRINTS" id="PR00084">
    <property type="entry name" value="MTLDHDRGNASE"/>
</dbReference>
<dbReference type="EC" id="1.1.1.57" evidence="4"/>
<sequence length="488" mass="54221">MSRLNSALAQSVTTVQTPQYNRQKTKAGIIHLGIGAFHRAHQAWYTHHVMNQNGGDWGIIACSLRSATVYQQMAEQDCLYTLLERGNTDKTELIGSVQQVLVGPENPQAIVDAIAGESIKVISLTVTEKGYCHHPATGQLNTEHPDIIHDINHLGSPKSAIGYIVAGLKARQEKNLSGITVMSCDNLPSNGLVTQRCVLQLAESISPALARWIKQNVTFPSTVIDRIVPATVANDIALFEDKLGYRDEAMVVAEPFSQWIIEDNFANTRPAWEQVGAQFVTQAEIYELIKLRLLNGTHSLLAYAGYLAGKETIADVMQDHVLKKLCTAFMQSAASTITAPEGFDIKAYQEQLHERFENPGLKHRTWQIAMDGSQKIPQRWLSTLSDIIETNGDIRFFAFALAAWMKYISGTDDQRRAIQVSDPLADDFAAIAKQCAHTPTEYVARIFALESIFPQTLLNINNLELFTCEYLREINLNGTLATARKLLR</sequence>
<gene>
    <name evidence="4" type="ORF">MARGE09_P2957</name>
</gene>
<protein>
    <submittedName>
        <fullName evidence="4">Fructuronate reductase</fullName>
        <ecNumber evidence="4">1.1.1.57</ecNumber>
    </submittedName>
</protein>
<feature type="domain" description="Mannitol dehydrogenase C-terminal" evidence="3">
    <location>
        <begin position="285"/>
        <end position="453"/>
    </location>
</feature>
<dbReference type="EMBL" id="AP023086">
    <property type="protein sequence ID" value="BCD98756.1"/>
    <property type="molecule type" value="Genomic_DNA"/>
</dbReference>
<proteinExistence type="predicted"/>
<dbReference type="InterPro" id="IPR008927">
    <property type="entry name" value="6-PGluconate_DH-like_C_sf"/>
</dbReference>
<dbReference type="InterPro" id="IPR013131">
    <property type="entry name" value="Mannitol_DH_N"/>
</dbReference>